<dbReference type="SUPFAM" id="SSF53254">
    <property type="entry name" value="Phosphoglycerate mutase-like"/>
    <property type="match status" value="1"/>
</dbReference>
<dbReference type="CDD" id="cd07067">
    <property type="entry name" value="HP_PGM_like"/>
    <property type="match status" value="1"/>
</dbReference>
<dbReference type="EMBL" id="BMDY01000013">
    <property type="protein sequence ID" value="GGB09773.1"/>
    <property type="molecule type" value="Genomic_DNA"/>
</dbReference>
<name>A0ABQ1I530_9ALTE</name>
<proteinExistence type="predicted"/>
<keyword evidence="2" id="KW-1185">Reference proteome</keyword>
<dbReference type="InterPro" id="IPR050275">
    <property type="entry name" value="PGM_Phosphatase"/>
</dbReference>
<sequence>MSRVIFIRHSQPDIADNCCYGQLDMAAEATQLALAVERLAPLLTAYQVEKILSSPLLRCRQLAEALYPDATIHFYPELKEIDFGRWEGCSWQQIPRNELDGWANSFLNYRLGAVGETVAEFNQRVTDFWLTLQQQLNASGQSQTLLCFSHAGVIRCILGQIQALGLAESSQLPLSMGSITSIKLATEGAQIEFVNR</sequence>
<reference evidence="2" key="1">
    <citation type="journal article" date="2019" name="Int. J. Syst. Evol. Microbiol.">
        <title>The Global Catalogue of Microorganisms (GCM) 10K type strain sequencing project: providing services to taxonomists for standard genome sequencing and annotation.</title>
        <authorList>
            <consortium name="The Broad Institute Genomics Platform"/>
            <consortium name="The Broad Institute Genome Sequencing Center for Infectious Disease"/>
            <person name="Wu L."/>
            <person name="Ma J."/>
        </authorList>
    </citation>
    <scope>NUCLEOTIDE SEQUENCE [LARGE SCALE GENOMIC DNA]</scope>
    <source>
        <strain evidence="2">CGMCC 1.10131</strain>
    </source>
</reference>
<comment type="caution">
    <text evidence="1">The sequence shown here is derived from an EMBL/GenBank/DDBJ whole genome shotgun (WGS) entry which is preliminary data.</text>
</comment>
<gene>
    <name evidence="1" type="ORF">GCM10007414_23940</name>
</gene>
<dbReference type="SMART" id="SM00855">
    <property type="entry name" value="PGAM"/>
    <property type="match status" value="1"/>
</dbReference>
<dbReference type="PANTHER" id="PTHR48100">
    <property type="entry name" value="BROAD-SPECIFICITY PHOSPHATASE YOR283W-RELATED"/>
    <property type="match status" value="1"/>
</dbReference>
<dbReference type="Proteomes" id="UP000651977">
    <property type="component" value="Unassembled WGS sequence"/>
</dbReference>
<protein>
    <submittedName>
        <fullName evidence="1">Phosphoglycerate mutase</fullName>
    </submittedName>
</protein>
<dbReference type="InterPro" id="IPR029033">
    <property type="entry name" value="His_PPase_superfam"/>
</dbReference>
<dbReference type="Pfam" id="PF00300">
    <property type="entry name" value="His_Phos_1"/>
    <property type="match status" value="1"/>
</dbReference>
<organism evidence="1 2">
    <name type="scientific">Agarivorans gilvus</name>
    <dbReference type="NCBI Taxonomy" id="680279"/>
    <lineage>
        <taxon>Bacteria</taxon>
        <taxon>Pseudomonadati</taxon>
        <taxon>Pseudomonadota</taxon>
        <taxon>Gammaproteobacteria</taxon>
        <taxon>Alteromonadales</taxon>
        <taxon>Alteromonadaceae</taxon>
        <taxon>Agarivorans</taxon>
    </lineage>
</organism>
<dbReference type="Gene3D" id="3.40.50.1240">
    <property type="entry name" value="Phosphoglycerate mutase-like"/>
    <property type="match status" value="1"/>
</dbReference>
<evidence type="ECO:0000313" key="2">
    <source>
        <dbReference type="Proteomes" id="UP000651977"/>
    </source>
</evidence>
<dbReference type="InterPro" id="IPR013078">
    <property type="entry name" value="His_Pase_superF_clade-1"/>
</dbReference>
<evidence type="ECO:0000313" key="1">
    <source>
        <dbReference type="EMBL" id="GGB09773.1"/>
    </source>
</evidence>
<accession>A0ABQ1I530</accession>